<dbReference type="PANTHER" id="PTHR46637">
    <property type="entry name" value="TIS1421-TRANSPOSASE PROTEIN A"/>
    <property type="match status" value="1"/>
</dbReference>
<name>A0A6J4VTZ9_9CYAN</name>
<organism evidence="2">
    <name type="scientific">uncultured Synechococcales cyanobacterium</name>
    <dbReference type="NCBI Taxonomy" id="1936017"/>
    <lineage>
        <taxon>Bacteria</taxon>
        <taxon>Bacillati</taxon>
        <taxon>Cyanobacteriota</taxon>
        <taxon>Cyanophyceae</taxon>
        <taxon>Synechococcales</taxon>
        <taxon>environmental samples</taxon>
    </lineage>
</organism>
<accession>A0A6J4VTZ9</accession>
<gene>
    <name evidence="2" type="ORF">AVDCRST_MAG81-3241</name>
</gene>
<evidence type="ECO:0000313" key="2">
    <source>
        <dbReference type="EMBL" id="CAA9582962.1"/>
    </source>
</evidence>
<proteinExistence type="predicted"/>
<dbReference type="Pfam" id="PF13340">
    <property type="entry name" value="DUF4096"/>
    <property type="match status" value="1"/>
</dbReference>
<evidence type="ECO:0000259" key="1">
    <source>
        <dbReference type="Pfam" id="PF13340"/>
    </source>
</evidence>
<protein>
    <submittedName>
        <fullName evidence="2">Mobile element protein</fullName>
    </submittedName>
</protein>
<dbReference type="PANTHER" id="PTHR46637:SF1">
    <property type="entry name" value="BLL5188 PROTEIN"/>
    <property type="match status" value="1"/>
</dbReference>
<dbReference type="InterPro" id="IPR052909">
    <property type="entry name" value="Transposase_6_like"/>
</dbReference>
<reference evidence="2" key="1">
    <citation type="submission" date="2020-02" db="EMBL/GenBank/DDBJ databases">
        <authorList>
            <person name="Meier V. D."/>
        </authorList>
    </citation>
    <scope>NUCLEOTIDE SEQUENCE</scope>
    <source>
        <strain evidence="2">AVDCRST_MAG81</strain>
    </source>
</reference>
<sequence>MWVLRTGAPWRDLPERYGSWQTVSGRFYRWQKMGLWQRILEQFQQQGDTDGKLNWEIHFVDSSVIRAHQHSAGAKRGT</sequence>
<dbReference type="InterPro" id="IPR025161">
    <property type="entry name" value="IS402-like_dom"/>
</dbReference>
<dbReference type="EMBL" id="CADCWO010000180">
    <property type="protein sequence ID" value="CAA9582962.1"/>
    <property type="molecule type" value="Genomic_DNA"/>
</dbReference>
<feature type="domain" description="Insertion element IS402-like" evidence="1">
    <location>
        <begin position="1"/>
        <end position="39"/>
    </location>
</feature>
<dbReference type="AlphaFoldDB" id="A0A6J4VTZ9"/>